<evidence type="ECO:0000313" key="1">
    <source>
        <dbReference type="WBParaSite" id="SCUD_0001392601-mRNA-1"/>
    </source>
</evidence>
<dbReference type="AlphaFoldDB" id="A0A183KFX7"/>
<organism evidence="1">
    <name type="scientific">Schistosoma curassoni</name>
    <dbReference type="NCBI Taxonomy" id="6186"/>
    <lineage>
        <taxon>Eukaryota</taxon>
        <taxon>Metazoa</taxon>
        <taxon>Spiralia</taxon>
        <taxon>Lophotrochozoa</taxon>
        <taxon>Platyhelminthes</taxon>
        <taxon>Trematoda</taxon>
        <taxon>Digenea</taxon>
        <taxon>Strigeidida</taxon>
        <taxon>Schistosomatoidea</taxon>
        <taxon>Schistosomatidae</taxon>
        <taxon>Schistosoma</taxon>
    </lineage>
</organism>
<protein>
    <submittedName>
        <fullName evidence="1">C2 domain-containing protein</fullName>
    </submittedName>
</protein>
<proteinExistence type="predicted"/>
<name>A0A183KFX7_9TREM</name>
<reference evidence="1" key="1">
    <citation type="submission" date="2016-06" db="UniProtKB">
        <authorList>
            <consortium name="WormBaseParasite"/>
        </authorList>
    </citation>
    <scope>IDENTIFICATION</scope>
</reference>
<sequence length="90" mass="9737">LPNGDLCTIKVFVVDSVDDVTGVVDKCECESSKLHNPVAVDVVNIEVLLVNEFDRGYDSRFSSNEPSIVGVLASGRFFAGCRGVDFPLDE</sequence>
<accession>A0A183KFX7</accession>
<dbReference type="WBParaSite" id="SCUD_0001392601-mRNA-1">
    <property type="protein sequence ID" value="SCUD_0001392601-mRNA-1"/>
    <property type="gene ID" value="SCUD_0001392601"/>
</dbReference>